<dbReference type="InterPro" id="IPR011051">
    <property type="entry name" value="RmlC_Cupin_sf"/>
</dbReference>
<accession>A0ABW7NDY0</accession>
<comment type="caution">
    <text evidence="1">The sequence shown here is derived from an EMBL/GenBank/DDBJ whole genome shotgun (WGS) entry which is preliminary data.</text>
</comment>
<dbReference type="PROSITE" id="PS51257">
    <property type="entry name" value="PROKAR_LIPOPROTEIN"/>
    <property type="match status" value="1"/>
</dbReference>
<dbReference type="SUPFAM" id="SSF51182">
    <property type="entry name" value="RmlC-like cupins"/>
    <property type="match status" value="1"/>
</dbReference>
<organism evidence="1 2">
    <name type="scientific">Marinoscillum luteum</name>
    <dbReference type="NCBI Taxonomy" id="861051"/>
    <lineage>
        <taxon>Bacteria</taxon>
        <taxon>Pseudomonadati</taxon>
        <taxon>Bacteroidota</taxon>
        <taxon>Cytophagia</taxon>
        <taxon>Cytophagales</taxon>
        <taxon>Reichenbachiellaceae</taxon>
        <taxon>Marinoscillum</taxon>
    </lineage>
</organism>
<name>A0ABW7NDY0_9BACT</name>
<dbReference type="EMBL" id="JBIPKE010000020">
    <property type="protein sequence ID" value="MFH6985739.1"/>
    <property type="molecule type" value="Genomic_DNA"/>
</dbReference>
<gene>
    <name evidence="1" type="ORF">ACHKAR_19960</name>
</gene>
<evidence type="ECO:0000313" key="2">
    <source>
        <dbReference type="Proteomes" id="UP001610063"/>
    </source>
</evidence>
<keyword evidence="2" id="KW-1185">Reference proteome</keyword>
<protein>
    <recommendedName>
        <fullName evidence="3">Cupin type-1 domain-containing protein</fullName>
    </recommendedName>
</protein>
<dbReference type="Proteomes" id="UP001610063">
    <property type="component" value="Unassembled WGS sequence"/>
</dbReference>
<evidence type="ECO:0000313" key="1">
    <source>
        <dbReference type="EMBL" id="MFH6985739.1"/>
    </source>
</evidence>
<reference evidence="1 2" key="1">
    <citation type="journal article" date="2013" name="Int. J. Syst. Evol. Microbiol.">
        <title>Marinoscillum luteum sp. nov., isolated from marine sediment.</title>
        <authorList>
            <person name="Cha I.T."/>
            <person name="Park S.J."/>
            <person name="Kim S.J."/>
            <person name="Kim J.G."/>
            <person name="Jung M.Y."/>
            <person name="Shin K.S."/>
            <person name="Kwon K.K."/>
            <person name="Yang S.H."/>
            <person name="Seo Y.S."/>
            <person name="Rhee S.K."/>
        </authorList>
    </citation>
    <scope>NUCLEOTIDE SEQUENCE [LARGE SCALE GENOMIC DNA]</scope>
    <source>
        <strain evidence="1 2">KCTC 23939</strain>
    </source>
</reference>
<proteinExistence type="predicted"/>
<dbReference type="RefSeq" id="WP_395419139.1">
    <property type="nucleotide sequence ID" value="NZ_JBIPKE010000020.1"/>
</dbReference>
<dbReference type="Gene3D" id="2.60.120.10">
    <property type="entry name" value="Jelly Rolls"/>
    <property type="match status" value="1"/>
</dbReference>
<dbReference type="InterPro" id="IPR014710">
    <property type="entry name" value="RmlC-like_jellyroll"/>
</dbReference>
<sequence>MKNSIVISMLTLAVGFISCDQSSKEGAAQQQASAPVEKDVLKDSVTFYSEDEQDDFLQAKLVLALKENDSVMVASEVLSRSNEGAPSLVILRTGPGEVELHEQWDDVAIIRSGSGVLITGDSIVGDQRVRGAAPIRDWLGGVIQNPSKRSLLPGDFVMIPAMVPHQYIPTPGDSLTYWTIKVRREE</sequence>
<evidence type="ECO:0008006" key="3">
    <source>
        <dbReference type="Google" id="ProtNLM"/>
    </source>
</evidence>